<accession>A0A919FX03</accession>
<dbReference type="InterPro" id="IPR001932">
    <property type="entry name" value="PPM-type_phosphatase-like_dom"/>
</dbReference>
<evidence type="ECO:0000313" key="4">
    <source>
        <dbReference type="EMBL" id="GHH73941.1"/>
    </source>
</evidence>
<evidence type="ECO:0000256" key="1">
    <source>
        <dbReference type="ARBA" id="ARBA00022801"/>
    </source>
</evidence>
<comment type="caution">
    <text evidence="4">The sequence shown here is derived from an EMBL/GenBank/DDBJ whole genome shotgun (WGS) entry which is preliminary data.</text>
</comment>
<evidence type="ECO:0000313" key="5">
    <source>
        <dbReference type="Proteomes" id="UP000627369"/>
    </source>
</evidence>
<keyword evidence="1" id="KW-0378">Hydrolase</keyword>
<name>A0A919FX03_9MICO</name>
<proteinExistence type="predicted"/>
<organism evidence="4 5">
    <name type="scientific">Promicromonospora soli</name>
    <dbReference type="NCBI Taxonomy" id="2035533"/>
    <lineage>
        <taxon>Bacteria</taxon>
        <taxon>Bacillati</taxon>
        <taxon>Actinomycetota</taxon>
        <taxon>Actinomycetes</taxon>
        <taxon>Micrococcales</taxon>
        <taxon>Promicromonosporaceae</taxon>
        <taxon>Promicromonospora</taxon>
    </lineage>
</organism>
<feature type="domain" description="PPM-type phosphatase" evidence="3">
    <location>
        <begin position="337"/>
        <end position="557"/>
    </location>
</feature>
<reference evidence="4" key="1">
    <citation type="journal article" date="2014" name="Int. J. Syst. Evol. Microbiol.">
        <title>Complete genome sequence of Corynebacterium casei LMG S-19264T (=DSM 44701T), isolated from a smear-ripened cheese.</title>
        <authorList>
            <consortium name="US DOE Joint Genome Institute (JGI-PGF)"/>
            <person name="Walter F."/>
            <person name="Albersmeier A."/>
            <person name="Kalinowski J."/>
            <person name="Ruckert C."/>
        </authorList>
    </citation>
    <scope>NUCLEOTIDE SEQUENCE</scope>
    <source>
        <strain evidence="4">CGMCC 4.7398</strain>
    </source>
</reference>
<dbReference type="InterPro" id="IPR052016">
    <property type="entry name" value="Bact_Sigma-Reg"/>
</dbReference>
<sequence>MRAGWFEDATARSAVGREARTVAWDATPLGPPSSWPESLRHAVRLCFSTRFAVMMVWGPDLTMIYNDGYREMLGSDKHPGALGAPARVVWGEIWDDISPLFDAVLTTGQATLSRDLYLLMNRSGYDEETYFTFSYSPLWDDDGRIVGVLDIATETTLGVVDQRRLATLGGVHAALPTTFTDLRRFALPVVKALSASPDISRAAVYDVSGPQVVVESGEAQEADELALVVRAVSSGRRQVAHGMVVEPVRSDRDTGTLAVLVLRGTAVRPWDEDYIRFMVVLSTTVDAALRDAVRRREHDDALRLRALRLEEERARATEVSLALQRAVLTDPPQFDDLEVVVHYQPAAAERDIGGDWYDAFATRDGSTTLVIGDVIGHDLGAAVMMGQLRALVRAIGYDSQDTPARVLERVDAAIDGLALGSTATATALVARVEQAPGQRPGRLRTVRWSSAGHPPPILVRADGTCEILAVRNDLLLGMDPGTPRRDHAVDIGPGDTLVLYTDGLIETRDSRLSARLDQLAGVLEGTHTAELGSVVQTALSMLSATADDDVAIVMVRASPHGGTSSGRDAIEAGSATAVGQTRTPGSTRAPRAARPGRVPRSKEQPR</sequence>
<evidence type="ECO:0000256" key="2">
    <source>
        <dbReference type="SAM" id="MobiDB-lite"/>
    </source>
</evidence>
<reference evidence="4" key="2">
    <citation type="submission" date="2020-09" db="EMBL/GenBank/DDBJ databases">
        <authorList>
            <person name="Sun Q."/>
            <person name="Zhou Y."/>
        </authorList>
    </citation>
    <scope>NUCLEOTIDE SEQUENCE</scope>
    <source>
        <strain evidence="4">CGMCC 4.7398</strain>
    </source>
</reference>
<dbReference type="InterPro" id="IPR035965">
    <property type="entry name" value="PAS-like_dom_sf"/>
</dbReference>
<dbReference type="Pfam" id="PF07228">
    <property type="entry name" value="SpoIIE"/>
    <property type="match status" value="1"/>
</dbReference>
<feature type="region of interest" description="Disordered" evidence="2">
    <location>
        <begin position="559"/>
        <end position="606"/>
    </location>
</feature>
<dbReference type="Proteomes" id="UP000627369">
    <property type="component" value="Unassembled WGS sequence"/>
</dbReference>
<dbReference type="SUPFAM" id="SSF81606">
    <property type="entry name" value="PP2C-like"/>
    <property type="match status" value="1"/>
</dbReference>
<dbReference type="EMBL" id="BNAS01000004">
    <property type="protein sequence ID" value="GHH73941.1"/>
    <property type="molecule type" value="Genomic_DNA"/>
</dbReference>
<feature type="compositionally biased region" description="Low complexity" evidence="2">
    <location>
        <begin position="581"/>
        <end position="598"/>
    </location>
</feature>
<dbReference type="Gene3D" id="3.60.40.10">
    <property type="entry name" value="PPM-type phosphatase domain"/>
    <property type="match status" value="1"/>
</dbReference>
<keyword evidence="5" id="KW-1185">Reference proteome</keyword>
<evidence type="ECO:0000259" key="3">
    <source>
        <dbReference type="SMART" id="SM00331"/>
    </source>
</evidence>
<dbReference type="AlphaFoldDB" id="A0A919FX03"/>
<dbReference type="Gene3D" id="3.30.450.20">
    <property type="entry name" value="PAS domain"/>
    <property type="match status" value="1"/>
</dbReference>
<protein>
    <recommendedName>
        <fullName evidence="3">PPM-type phosphatase domain-containing protein</fullName>
    </recommendedName>
</protein>
<dbReference type="SMART" id="SM00331">
    <property type="entry name" value="PP2C_SIG"/>
    <property type="match status" value="1"/>
</dbReference>
<dbReference type="PANTHER" id="PTHR43156">
    <property type="entry name" value="STAGE II SPORULATION PROTEIN E-RELATED"/>
    <property type="match status" value="1"/>
</dbReference>
<dbReference type="GO" id="GO:0016791">
    <property type="term" value="F:phosphatase activity"/>
    <property type="evidence" value="ECO:0007669"/>
    <property type="project" value="TreeGrafter"/>
</dbReference>
<dbReference type="SUPFAM" id="SSF55785">
    <property type="entry name" value="PYP-like sensor domain (PAS domain)"/>
    <property type="match status" value="1"/>
</dbReference>
<dbReference type="InterPro" id="IPR036457">
    <property type="entry name" value="PPM-type-like_dom_sf"/>
</dbReference>
<gene>
    <name evidence="4" type="ORF">GCM10017772_26360</name>
</gene>
<dbReference type="PANTHER" id="PTHR43156:SF2">
    <property type="entry name" value="STAGE II SPORULATION PROTEIN E"/>
    <property type="match status" value="1"/>
</dbReference>
<dbReference type="RefSeq" id="WP_189669766.1">
    <property type="nucleotide sequence ID" value="NZ_BNAS01000004.1"/>
</dbReference>